<name>A0A0F9PFI1_9ZZZZ</name>
<reference evidence="1" key="1">
    <citation type="journal article" date="2015" name="Nature">
        <title>Complex archaea that bridge the gap between prokaryotes and eukaryotes.</title>
        <authorList>
            <person name="Spang A."/>
            <person name="Saw J.H."/>
            <person name="Jorgensen S.L."/>
            <person name="Zaremba-Niedzwiedzka K."/>
            <person name="Martijn J."/>
            <person name="Lind A.E."/>
            <person name="van Eijk R."/>
            <person name="Schleper C."/>
            <person name="Guy L."/>
            <person name="Ettema T.J."/>
        </authorList>
    </citation>
    <scope>NUCLEOTIDE SEQUENCE</scope>
</reference>
<sequence>MSFSNTYENVVLDHLFRKGTLLTPMATISVGLCTASPGEGGTSANCNEVANSNNYRRVVTTATVWNTAVAGQISNLQEIVFLGATGNWGTVTHVALFTSNTYGLGSLIAFGALAVSQYITISYTTLFESGALIFTLN</sequence>
<protein>
    <submittedName>
        <fullName evidence="1">Uncharacterized protein</fullName>
    </submittedName>
</protein>
<accession>A0A0F9PFI1</accession>
<dbReference type="AlphaFoldDB" id="A0A0F9PFI1"/>
<comment type="caution">
    <text evidence="1">The sequence shown here is derived from an EMBL/GenBank/DDBJ whole genome shotgun (WGS) entry which is preliminary data.</text>
</comment>
<dbReference type="Pfam" id="PF23140">
    <property type="entry name" value="Gp80"/>
    <property type="match status" value="1"/>
</dbReference>
<proteinExistence type="predicted"/>
<organism evidence="1">
    <name type="scientific">marine sediment metagenome</name>
    <dbReference type="NCBI Taxonomy" id="412755"/>
    <lineage>
        <taxon>unclassified sequences</taxon>
        <taxon>metagenomes</taxon>
        <taxon>ecological metagenomes</taxon>
    </lineage>
</organism>
<evidence type="ECO:0000313" key="1">
    <source>
        <dbReference type="EMBL" id="KKN28894.1"/>
    </source>
</evidence>
<dbReference type="EMBL" id="LAZR01002526">
    <property type="protein sequence ID" value="KKN28894.1"/>
    <property type="molecule type" value="Genomic_DNA"/>
</dbReference>
<gene>
    <name evidence="1" type="ORF">LCGC14_0849470</name>
</gene>
<dbReference type="InterPro" id="IPR056908">
    <property type="entry name" value="Gp80-like"/>
</dbReference>